<reference evidence="2 3" key="1">
    <citation type="submission" date="2019-02" db="EMBL/GenBank/DDBJ databases">
        <title>Genomic Encyclopedia of Archaeal and Bacterial Type Strains, Phase II (KMG-II): from individual species to whole genera.</title>
        <authorList>
            <person name="Goeker M."/>
        </authorList>
    </citation>
    <scope>NUCLEOTIDE SEQUENCE [LARGE SCALE GENOMIC DNA]</scope>
    <source>
        <strain evidence="2 3">DSM 21411</strain>
    </source>
</reference>
<keyword evidence="1" id="KW-1133">Transmembrane helix</keyword>
<feature type="transmembrane region" description="Helical" evidence="1">
    <location>
        <begin position="73"/>
        <end position="93"/>
    </location>
</feature>
<accession>A0A4Q7PCV6</accession>
<comment type="caution">
    <text evidence="2">The sequence shown here is derived from an EMBL/GenBank/DDBJ whole genome shotgun (WGS) entry which is preliminary data.</text>
</comment>
<dbReference type="EMBL" id="SGXG01000001">
    <property type="protein sequence ID" value="RZS98055.1"/>
    <property type="molecule type" value="Genomic_DNA"/>
</dbReference>
<keyword evidence="3" id="KW-1185">Reference proteome</keyword>
<evidence type="ECO:0000256" key="1">
    <source>
        <dbReference type="SAM" id="Phobius"/>
    </source>
</evidence>
<name>A0A4Q7PCV6_9BACT</name>
<dbReference type="PANTHER" id="PTHR36974:SF1">
    <property type="entry name" value="DOXX FAMILY MEMBRANE PROTEIN"/>
    <property type="match status" value="1"/>
</dbReference>
<dbReference type="AlphaFoldDB" id="A0A4Q7PCV6"/>
<keyword evidence="1" id="KW-0472">Membrane</keyword>
<dbReference type="PANTHER" id="PTHR36974">
    <property type="entry name" value="MEMBRANE PROTEIN-RELATED"/>
    <property type="match status" value="1"/>
</dbReference>
<organism evidence="2 3">
    <name type="scientific">Cecembia calidifontis</name>
    <dbReference type="NCBI Taxonomy" id="1187080"/>
    <lineage>
        <taxon>Bacteria</taxon>
        <taxon>Pseudomonadati</taxon>
        <taxon>Bacteroidota</taxon>
        <taxon>Cytophagia</taxon>
        <taxon>Cytophagales</taxon>
        <taxon>Cyclobacteriaceae</taxon>
        <taxon>Cecembia</taxon>
    </lineage>
</organism>
<evidence type="ECO:0000313" key="3">
    <source>
        <dbReference type="Proteomes" id="UP000292209"/>
    </source>
</evidence>
<protein>
    <submittedName>
        <fullName evidence="2">Putative membrane protein</fullName>
    </submittedName>
</protein>
<keyword evidence="1" id="KW-0812">Transmembrane</keyword>
<feature type="transmembrane region" description="Helical" evidence="1">
    <location>
        <begin position="12"/>
        <end position="31"/>
    </location>
</feature>
<gene>
    <name evidence="2" type="ORF">BC751_3687</name>
</gene>
<feature type="transmembrane region" description="Helical" evidence="1">
    <location>
        <begin position="43"/>
        <end position="66"/>
    </location>
</feature>
<dbReference type="Proteomes" id="UP000292209">
    <property type="component" value="Unassembled WGS sequence"/>
</dbReference>
<sequence length="127" mass="14409">MSDQMGTKMKKNLLKLVLAVFFIVAGINHFINPQFYYPLIPDYLPFHGFINYSSGILEIILGAGLIFTKTSAWGIIILLVLFIPSHVYFVQIGSCVDGGLCVPEWVAWVRLVIIHPILILWAWLFTK</sequence>
<feature type="transmembrane region" description="Helical" evidence="1">
    <location>
        <begin position="105"/>
        <end position="125"/>
    </location>
</feature>
<proteinExistence type="predicted"/>
<evidence type="ECO:0000313" key="2">
    <source>
        <dbReference type="EMBL" id="RZS98055.1"/>
    </source>
</evidence>